<comment type="similarity">
    <text evidence="1">Belongs to the helicase family.</text>
</comment>
<comment type="catalytic activity">
    <reaction evidence="1">
        <text>ATP + H2O = ADP + phosphate + H(+)</text>
        <dbReference type="Rhea" id="RHEA:13065"/>
        <dbReference type="ChEBI" id="CHEBI:15377"/>
        <dbReference type="ChEBI" id="CHEBI:15378"/>
        <dbReference type="ChEBI" id="CHEBI:30616"/>
        <dbReference type="ChEBI" id="CHEBI:43474"/>
        <dbReference type="ChEBI" id="CHEBI:456216"/>
        <dbReference type="EC" id="5.6.2.3"/>
    </reaction>
</comment>
<dbReference type="GO" id="GO:0000723">
    <property type="term" value="P:telomere maintenance"/>
    <property type="evidence" value="ECO:0007669"/>
    <property type="project" value="InterPro"/>
</dbReference>
<keyword evidence="1" id="KW-0234">DNA repair</keyword>
<keyword evidence="1" id="KW-0227">DNA damage</keyword>
<comment type="cofactor">
    <cofactor evidence="1">
        <name>Mg(2+)</name>
        <dbReference type="ChEBI" id="CHEBI:18420"/>
    </cofactor>
</comment>
<dbReference type="PANTHER" id="PTHR47642">
    <property type="entry name" value="ATP-DEPENDENT DNA HELICASE"/>
    <property type="match status" value="1"/>
</dbReference>
<dbReference type="GO" id="GO:0006310">
    <property type="term" value="P:DNA recombination"/>
    <property type="evidence" value="ECO:0007669"/>
    <property type="project" value="UniProtKB-KW"/>
</dbReference>
<evidence type="ECO:0000256" key="1">
    <source>
        <dbReference type="RuleBase" id="RU363044"/>
    </source>
</evidence>
<proteinExistence type="inferred from homology"/>
<dbReference type="InterPro" id="IPR027417">
    <property type="entry name" value="P-loop_NTPase"/>
</dbReference>
<protein>
    <recommendedName>
        <fullName evidence="1">ATP-dependent DNA helicase</fullName>
        <ecNumber evidence="1">5.6.2.3</ecNumber>
    </recommendedName>
</protein>
<comment type="caution">
    <text evidence="3">The sequence shown here is derived from an EMBL/GenBank/DDBJ whole genome shotgun (WGS) entry which is preliminary data.</text>
</comment>
<keyword evidence="1" id="KW-0378">Hydrolase</keyword>
<gene>
    <name evidence="3" type="ORF">DEBURN_LOCUS11009</name>
</gene>
<dbReference type="EMBL" id="CAJVPK010004475">
    <property type="protein sequence ID" value="CAG8636944.1"/>
    <property type="molecule type" value="Genomic_DNA"/>
</dbReference>
<dbReference type="OrthoDB" id="2448136at2759"/>
<evidence type="ECO:0000259" key="2">
    <source>
        <dbReference type="Pfam" id="PF05970"/>
    </source>
</evidence>
<dbReference type="GO" id="GO:0043139">
    <property type="term" value="F:5'-3' DNA helicase activity"/>
    <property type="evidence" value="ECO:0007669"/>
    <property type="project" value="UniProtKB-EC"/>
</dbReference>
<dbReference type="Proteomes" id="UP000789706">
    <property type="component" value="Unassembled WGS sequence"/>
</dbReference>
<dbReference type="Pfam" id="PF05970">
    <property type="entry name" value="PIF1"/>
    <property type="match status" value="1"/>
</dbReference>
<evidence type="ECO:0000313" key="3">
    <source>
        <dbReference type="EMBL" id="CAG8636944.1"/>
    </source>
</evidence>
<accession>A0A9N9DD38</accession>
<evidence type="ECO:0000313" key="4">
    <source>
        <dbReference type="Proteomes" id="UP000789706"/>
    </source>
</evidence>
<organism evidence="3 4">
    <name type="scientific">Diversispora eburnea</name>
    <dbReference type="NCBI Taxonomy" id="1213867"/>
    <lineage>
        <taxon>Eukaryota</taxon>
        <taxon>Fungi</taxon>
        <taxon>Fungi incertae sedis</taxon>
        <taxon>Mucoromycota</taxon>
        <taxon>Glomeromycotina</taxon>
        <taxon>Glomeromycetes</taxon>
        <taxon>Diversisporales</taxon>
        <taxon>Diversisporaceae</taxon>
        <taxon>Diversispora</taxon>
    </lineage>
</organism>
<feature type="non-terminal residue" evidence="3">
    <location>
        <position position="419"/>
    </location>
</feature>
<keyword evidence="4" id="KW-1185">Reference proteome</keyword>
<dbReference type="InterPro" id="IPR051055">
    <property type="entry name" value="PIF1_helicase"/>
</dbReference>
<dbReference type="EC" id="5.6.2.3" evidence="1"/>
<sequence>QTEMTGPQVSAYLLGFKDHYTSNKFVTIYLNSFETYLTSRYPIKNLLGSIHSDDLNTNSSENESNQEDNDECDLTNNEIFTITNSSKRINATTASDLMIGYDSWHEACNVFLQNSNLPARLQFVINDIELLHRCTEETMLDRCLRQIVHKNLEIAKIRRIERSVIGYDNTGDAEILLDQDDFNIDNLVSLDPYEIMHSRLHNTKFQKIITSRKRIEQTNNNMDSEENRISQPVSYQKRSTILQLTFQKISADLNDKQKKAFSLVYNHCKQNYTSNPNKPPQLLMYLGGAGGTGKSKVIKAICEYFNQIGQKQTLVLCALTGVAASNIGEYTLHSLCSFKFDNDSDSYNYNFSQESLKKTLQEHWANIEYLILDEVSMMGQKLITKLHAYIKETKHFQNDTIPFADLNIIFAGDFLQLPP</sequence>
<dbReference type="GO" id="GO:0016787">
    <property type="term" value="F:hydrolase activity"/>
    <property type="evidence" value="ECO:0007669"/>
    <property type="project" value="UniProtKB-KW"/>
</dbReference>
<dbReference type="AlphaFoldDB" id="A0A9N9DD38"/>
<feature type="non-terminal residue" evidence="3">
    <location>
        <position position="1"/>
    </location>
</feature>
<dbReference type="PANTHER" id="PTHR47642:SF5">
    <property type="entry name" value="ATP-DEPENDENT DNA HELICASE"/>
    <property type="match status" value="1"/>
</dbReference>
<reference evidence="3" key="1">
    <citation type="submission" date="2021-06" db="EMBL/GenBank/DDBJ databases">
        <authorList>
            <person name="Kallberg Y."/>
            <person name="Tangrot J."/>
            <person name="Rosling A."/>
        </authorList>
    </citation>
    <scope>NUCLEOTIDE SEQUENCE</scope>
    <source>
        <strain evidence="3">AZ414A</strain>
    </source>
</reference>
<feature type="domain" description="DNA helicase Pif1-like DEAD-box helicase" evidence="2">
    <location>
        <begin position="253"/>
        <end position="419"/>
    </location>
</feature>
<dbReference type="Gene3D" id="3.40.50.300">
    <property type="entry name" value="P-loop containing nucleotide triphosphate hydrolases"/>
    <property type="match status" value="1"/>
</dbReference>
<keyword evidence="1" id="KW-0547">Nucleotide-binding</keyword>
<keyword evidence="1" id="KW-0347">Helicase</keyword>
<dbReference type="GO" id="GO:0005524">
    <property type="term" value="F:ATP binding"/>
    <property type="evidence" value="ECO:0007669"/>
    <property type="project" value="UniProtKB-KW"/>
</dbReference>
<keyword evidence="1" id="KW-0233">DNA recombination</keyword>
<dbReference type="InterPro" id="IPR010285">
    <property type="entry name" value="DNA_helicase_pif1-like_DEAD"/>
</dbReference>
<dbReference type="GO" id="GO:0006281">
    <property type="term" value="P:DNA repair"/>
    <property type="evidence" value="ECO:0007669"/>
    <property type="project" value="UniProtKB-KW"/>
</dbReference>
<dbReference type="SUPFAM" id="SSF52540">
    <property type="entry name" value="P-loop containing nucleoside triphosphate hydrolases"/>
    <property type="match status" value="1"/>
</dbReference>
<keyword evidence="1" id="KW-0067">ATP-binding</keyword>
<name>A0A9N9DD38_9GLOM</name>